<dbReference type="AlphaFoldDB" id="A0A402AUZ5"/>
<reference evidence="2" key="1">
    <citation type="submission" date="2018-12" db="EMBL/GenBank/DDBJ databases">
        <title>Tengunoibacter tsumagoiensis gen. nov., sp. nov., Dictyobacter kobayashii sp. nov., D. alpinus sp. nov., and D. joshuensis sp. nov. and description of Dictyobacteraceae fam. nov. within the order Ktedonobacterales isolated from Tengu-no-mugimeshi.</title>
        <authorList>
            <person name="Wang C.M."/>
            <person name="Zheng Y."/>
            <person name="Sakai Y."/>
            <person name="Toyoda A."/>
            <person name="Minakuchi Y."/>
            <person name="Abe K."/>
            <person name="Yokota A."/>
            <person name="Yabe S."/>
        </authorList>
    </citation>
    <scope>NUCLEOTIDE SEQUENCE [LARGE SCALE GENOMIC DNA]</scope>
    <source>
        <strain evidence="2">Uno11</strain>
    </source>
</reference>
<protein>
    <submittedName>
        <fullName evidence="1">Uncharacterized protein</fullName>
    </submittedName>
</protein>
<evidence type="ECO:0000313" key="1">
    <source>
        <dbReference type="EMBL" id="GCE22907.1"/>
    </source>
</evidence>
<evidence type="ECO:0000313" key="2">
    <source>
        <dbReference type="Proteomes" id="UP000287188"/>
    </source>
</evidence>
<dbReference type="EMBL" id="BIFS01000002">
    <property type="protein sequence ID" value="GCE22907.1"/>
    <property type="molecule type" value="Genomic_DNA"/>
</dbReference>
<name>A0A402AUZ5_9CHLR</name>
<sequence length="42" mass="4972">MAREHTLSDLYRDGWFTRQAQNNAAAKRNAGNRHIIFRVEQK</sequence>
<accession>A0A402AUZ5</accession>
<dbReference type="Proteomes" id="UP000287188">
    <property type="component" value="Unassembled WGS sequence"/>
</dbReference>
<organism evidence="1 2">
    <name type="scientific">Dictyobacter kobayashii</name>
    <dbReference type="NCBI Taxonomy" id="2014872"/>
    <lineage>
        <taxon>Bacteria</taxon>
        <taxon>Bacillati</taxon>
        <taxon>Chloroflexota</taxon>
        <taxon>Ktedonobacteria</taxon>
        <taxon>Ktedonobacterales</taxon>
        <taxon>Dictyobacteraceae</taxon>
        <taxon>Dictyobacter</taxon>
    </lineage>
</organism>
<keyword evidence="2" id="KW-1185">Reference proteome</keyword>
<comment type="caution">
    <text evidence="1">The sequence shown here is derived from an EMBL/GenBank/DDBJ whole genome shotgun (WGS) entry which is preliminary data.</text>
</comment>
<gene>
    <name evidence="1" type="ORF">KDK_67070</name>
</gene>
<proteinExistence type="predicted"/>